<keyword evidence="2" id="KW-0349">Heme</keyword>
<gene>
    <name evidence="7" type="ORF">CASFOL_013708</name>
</gene>
<dbReference type="InterPro" id="IPR044831">
    <property type="entry name" value="Ccp1-like"/>
</dbReference>
<dbReference type="GO" id="GO:0046872">
    <property type="term" value="F:metal ion binding"/>
    <property type="evidence" value="ECO:0007669"/>
    <property type="project" value="UniProtKB-KW"/>
</dbReference>
<dbReference type="PANTHER" id="PTHR31356">
    <property type="entry name" value="THYLAKOID LUMENAL 29 KDA PROTEIN, CHLOROPLASTIC-RELATED"/>
    <property type="match status" value="1"/>
</dbReference>
<sequence>MGTEGFDWLKKGLKSRSESEDLDDAVLVAAIDWVFRFAAIRFQYSTSHLVRNSWRSVVSEGGIFRGFVLYVRRISTINLCEEVKAKHPKITYADLYQLTGGPTIDFAPGRKDSMVSPEEGRLPAANKVICAISILAFKSYRRRLFKKSCSLRLFHKAILKSFDDIGAFERMKETLKESVMLHLQRPELFTKCQLTKSKTTQYRIPSRRSTLWDESEGPSHYSGHGKG</sequence>
<evidence type="ECO:0000256" key="6">
    <source>
        <dbReference type="SAM" id="MobiDB-lite"/>
    </source>
</evidence>
<dbReference type="Gene3D" id="1.10.520.10">
    <property type="match status" value="1"/>
</dbReference>
<evidence type="ECO:0000256" key="1">
    <source>
        <dbReference type="ARBA" id="ARBA00022559"/>
    </source>
</evidence>
<dbReference type="AlphaFoldDB" id="A0ABD3DKT4"/>
<evidence type="ECO:0000313" key="7">
    <source>
        <dbReference type="EMBL" id="KAL3642893.1"/>
    </source>
</evidence>
<evidence type="ECO:0000256" key="3">
    <source>
        <dbReference type="ARBA" id="ARBA00022723"/>
    </source>
</evidence>
<dbReference type="SUPFAM" id="SSF48113">
    <property type="entry name" value="Heme-dependent peroxidases"/>
    <property type="match status" value="1"/>
</dbReference>
<keyword evidence="5" id="KW-0408">Iron</keyword>
<organism evidence="7 8">
    <name type="scientific">Castilleja foliolosa</name>
    <dbReference type="NCBI Taxonomy" id="1961234"/>
    <lineage>
        <taxon>Eukaryota</taxon>
        <taxon>Viridiplantae</taxon>
        <taxon>Streptophyta</taxon>
        <taxon>Embryophyta</taxon>
        <taxon>Tracheophyta</taxon>
        <taxon>Spermatophyta</taxon>
        <taxon>Magnoliopsida</taxon>
        <taxon>eudicotyledons</taxon>
        <taxon>Gunneridae</taxon>
        <taxon>Pentapetalae</taxon>
        <taxon>asterids</taxon>
        <taxon>lamiids</taxon>
        <taxon>Lamiales</taxon>
        <taxon>Orobanchaceae</taxon>
        <taxon>Pedicularideae</taxon>
        <taxon>Castillejinae</taxon>
        <taxon>Castilleja</taxon>
    </lineage>
</organism>
<keyword evidence="1" id="KW-0575">Peroxidase</keyword>
<dbReference type="EMBL" id="JAVIJP010000016">
    <property type="protein sequence ID" value="KAL3642893.1"/>
    <property type="molecule type" value="Genomic_DNA"/>
</dbReference>
<evidence type="ECO:0000313" key="8">
    <source>
        <dbReference type="Proteomes" id="UP001632038"/>
    </source>
</evidence>
<dbReference type="GO" id="GO:0004601">
    <property type="term" value="F:peroxidase activity"/>
    <property type="evidence" value="ECO:0007669"/>
    <property type="project" value="UniProtKB-KW"/>
</dbReference>
<keyword evidence="3" id="KW-0479">Metal-binding</keyword>
<name>A0ABD3DKT4_9LAMI</name>
<keyword evidence="4" id="KW-0560">Oxidoreductase</keyword>
<protein>
    <submittedName>
        <fullName evidence="7">Uncharacterized protein</fullName>
    </submittedName>
</protein>
<accession>A0ABD3DKT4</accession>
<keyword evidence="8" id="KW-1185">Reference proteome</keyword>
<evidence type="ECO:0000256" key="2">
    <source>
        <dbReference type="ARBA" id="ARBA00022617"/>
    </source>
</evidence>
<dbReference type="Proteomes" id="UP001632038">
    <property type="component" value="Unassembled WGS sequence"/>
</dbReference>
<evidence type="ECO:0000256" key="5">
    <source>
        <dbReference type="ARBA" id="ARBA00023004"/>
    </source>
</evidence>
<proteinExistence type="predicted"/>
<dbReference type="InterPro" id="IPR010255">
    <property type="entry name" value="Haem_peroxidase_sf"/>
</dbReference>
<reference evidence="8" key="1">
    <citation type="journal article" date="2024" name="IScience">
        <title>Strigolactones Initiate the Formation of Haustorium-like Structures in Castilleja.</title>
        <authorList>
            <person name="Buerger M."/>
            <person name="Peterson D."/>
            <person name="Chory J."/>
        </authorList>
    </citation>
    <scope>NUCLEOTIDE SEQUENCE [LARGE SCALE GENOMIC DNA]</scope>
</reference>
<dbReference type="PANTHER" id="PTHR31356:SF36">
    <property type="entry name" value="L-ASCORBATE PEROXIDASE 3"/>
    <property type="match status" value="1"/>
</dbReference>
<evidence type="ECO:0000256" key="4">
    <source>
        <dbReference type="ARBA" id="ARBA00023002"/>
    </source>
</evidence>
<feature type="region of interest" description="Disordered" evidence="6">
    <location>
        <begin position="207"/>
        <end position="227"/>
    </location>
</feature>
<comment type="caution">
    <text evidence="7">The sequence shown here is derived from an EMBL/GenBank/DDBJ whole genome shotgun (WGS) entry which is preliminary data.</text>
</comment>